<evidence type="ECO:0000313" key="3">
    <source>
        <dbReference type="Proteomes" id="UP000192277"/>
    </source>
</evidence>
<evidence type="ECO:0000256" key="1">
    <source>
        <dbReference type="SAM" id="Phobius"/>
    </source>
</evidence>
<keyword evidence="3" id="KW-1185">Reference proteome</keyword>
<sequence>MDTIKLIIQIPAAVSASLAALMSVLVFIRLSWPAPALWFLKLYVSALSPLLALIGVLSIVVGLVTDSALIGVIGIYDFLIYIIHIYLVSRPADSSTSFEKVFGSYWENHIGTGLKKHFLPRRTVLRLPVVSNPRLEQNIAFVLIPGTDRKLLCDMWQPHPTITPSGLAFIYLHGAAWYMLDKDLGTRPFFSVGRAS</sequence>
<name>A0ABX3NQ96_9BACT</name>
<feature type="transmembrane region" description="Helical" evidence="1">
    <location>
        <begin position="6"/>
        <end position="28"/>
    </location>
</feature>
<evidence type="ECO:0000313" key="2">
    <source>
        <dbReference type="EMBL" id="OQP42503.1"/>
    </source>
</evidence>
<dbReference type="EMBL" id="LWBO01000044">
    <property type="protein sequence ID" value="OQP42503.1"/>
    <property type="molecule type" value="Genomic_DNA"/>
</dbReference>
<reference evidence="2 3" key="1">
    <citation type="submission" date="2016-04" db="EMBL/GenBank/DDBJ databases">
        <authorList>
            <person name="Chen L."/>
            <person name="Zhuang W."/>
            <person name="Wang G."/>
        </authorList>
    </citation>
    <scope>NUCLEOTIDE SEQUENCE [LARGE SCALE GENOMIC DNA]</scope>
    <source>
        <strain evidence="3">GR20</strain>
    </source>
</reference>
<keyword evidence="1" id="KW-0472">Membrane</keyword>
<feature type="transmembrane region" description="Helical" evidence="1">
    <location>
        <begin position="40"/>
        <end position="62"/>
    </location>
</feature>
<keyword evidence="1" id="KW-0812">Transmembrane</keyword>
<comment type="caution">
    <text evidence="2">The sequence shown here is derived from an EMBL/GenBank/DDBJ whole genome shotgun (WGS) entry which is preliminary data.</text>
</comment>
<dbReference type="Proteomes" id="UP000192277">
    <property type="component" value="Unassembled WGS sequence"/>
</dbReference>
<keyword evidence="1" id="KW-1133">Transmembrane helix</keyword>
<protein>
    <submittedName>
        <fullName evidence="2">Uncharacterized protein</fullName>
    </submittedName>
</protein>
<feature type="transmembrane region" description="Helical" evidence="1">
    <location>
        <begin position="68"/>
        <end position="88"/>
    </location>
</feature>
<organism evidence="2 3">
    <name type="scientific">Niastella koreensis</name>
    <dbReference type="NCBI Taxonomy" id="354356"/>
    <lineage>
        <taxon>Bacteria</taxon>
        <taxon>Pseudomonadati</taxon>
        <taxon>Bacteroidota</taxon>
        <taxon>Chitinophagia</taxon>
        <taxon>Chitinophagales</taxon>
        <taxon>Chitinophagaceae</taxon>
        <taxon>Niastella</taxon>
    </lineage>
</organism>
<gene>
    <name evidence="2" type="ORF">A4D02_13120</name>
</gene>
<dbReference type="RefSeq" id="WP_014220807.1">
    <property type="nucleotide sequence ID" value="NZ_LWBO01000044.1"/>
</dbReference>
<accession>A0ABX3NQ96</accession>
<proteinExistence type="predicted"/>